<dbReference type="Proteomes" id="UP001327560">
    <property type="component" value="Chromosome 8"/>
</dbReference>
<dbReference type="EMBL" id="CP136897">
    <property type="protein sequence ID" value="WOL17172.1"/>
    <property type="molecule type" value="Genomic_DNA"/>
</dbReference>
<keyword evidence="3" id="KW-1185">Reference proteome</keyword>
<gene>
    <name evidence="2" type="ORF">Cni_G25961</name>
</gene>
<protein>
    <submittedName>
        <fullName evidence="2">Uncharacterized protein</fullName>
    </submittedName>
</protein>
<organism evidence="2 3">
    <name type="scientific">Canna indica</name>
    <name type="common">Indian-shot</name>
    <dbReference type="NCBI Taxonomy" id="4628"/>
    <lineage>
        <taxon>Eukaryota</taxon>
        <taxon>Viridiplantae</taxon>
        <taxon>Streptophyta</taxon>
        <taxon>Embryophyta</taxon>
        <taxon>Tracheophyta</taxon>
        <taxon>Spermatophyta</taxon>
        <taxon>Magnoliopsida</taxon>
        <taxon>Liliopsida</taxon>
        <taxon>Zingiberales</taxon>
        <taxon>Cannaceae</taxon>
        <taxon>Canna</taxon>
    </lineage>
</organism>
<feature type="region of interest" description="Disordered" evidence="1">
    <location>
        <begin position="32"/>
        <end position="75"/>
    </location>
</feature>
<feature type="compositionally biased region" description="Polar residues" evidence="1">
    <location>
        <begin position="40"/>
        <end position="50"/>
    </location>
</feature>
<name>A0AAQ3KY34_9LILI</name>
<evidence type="ECO:0000313" key="3">
    <source>
        <dbReference type="Proteomes" id="UP001327560"/>
    </source>
</evidence>
<sequence>MACLCIRDGLEALTVNLKTLYEQVTFESKIDSKQEAEKSSCLQQKISNQGKGRMRRTDRSKGGAMRRCSSSREVGLRGDWDGDCRTGSRGLAATPARR</sequence>
<evidence type="ECO:0000256" key="1">
    <source>
        <dbReference type="SAM" id="MobiDB-lite"/>
    </source>
</evidence>
<evidence type="ECO:0000313" key="2">
    <source>
        <dbReference type="EMBL" id="WOL17172.1"/>
    </source>
</evidence>
<dbReference type="AlphaFoldDB" id="A0AAQ3KY34"/>
<accession>A0AAQ3KY34</accession>
<proteinExistence type="predicted"/>
<reference evidence="2 3" key="1">
    <citation type="submission" date="2023-10" db="EMBL/GenBank/DDBJ databases">
        <title>Chromosome-scale genome assembly provides insights into flower coloration mechanisms of Canna indica.</title>
        <authorList>
            <person name="Li C."/>
        </authorList>
    </citation>
    <scope>NUCLEOTIDE SEQUENCE [LARGE SCALE GENOMIC DNA]</scope>
    <source>
        <tissue evidence="2">Flower</tissue>
    </source>
</reference>